<evidence type="ECO:0000313" key="2">
    <source>
        <dbReference type="Proteomes" id="UP000024635"/>
    </source>
</evidence>
<proteinExistence type="predicted"/>
<dbReference type="EMBL" id="JARK01001446">
    <property type="protein sequence ID" value="EYC01146.1"/>
    <property type="molecule type" value="Genomic_DNA"/>
</dbReference>
<dbReference type="Proteomes" id="UP000024635">
    <property type="component" value="Unassembled WGS sequence"/>
</dbReference>
<dbReference type="AlphaFoldDB" id="A0A016TEL1"/>
<evidence type="ECO:0000313" key="1">
    <source>
        <dbReference type="EMBL" id="EYC01146.1"/>
    </source>
</evidence>
<comment type="caution">
    <text evidence="1">The sequence shown here is derived from an EMBL/GenBank/DDBJ whole genome shotgun (WGS) entry which is preliminary data.</text>
</comment>
<reference evidence="2" key="1">
    <citation type="journal article" date="2015" name="Nat. Genet.">
        <title>The genome and transcriptome of the zoonotic hookworm Ancylostoma ceylanicum identify infection-specific gene families.</title>
        <authorList>
            <person name="Schwarz E.M."/>
            <person name="Hu Y."/>
            <person name="Antoshechkin I."/>
            <person name="Miller M.M."/>
            <person name="Sternberg P.W."/>
            <person name="Aroian R.V."/>
        </authorList>
    </citation>
    <scope>NUCLEOTIDE SEQUENCE</scope>
    <source>
        <strain evidence="2">HY135</strain>
    </source>
</reference>
<organism evidence="1 2">
    <name type="scientific">Ancylostoma ceylanicum</name>
    <dbReference type="NCBI Taxonomy" id="53326"/>
    <lineage>
        <taxon>Eukaryota</taxon>
        <taxon>Metazoa</taxon>
        <taxon>Ecdysozoa</taxon>
        <taxon>Nematoda</taxon>
        <taxon>Chromadorea</taxon>
        <taxon>Rhabditida</taxon>
        <taxon>Rhabditina</taxon>
        <taxon>Rhabditomorpha</taxon>
        <taxon>Strongyloidea</taxon>
        <taxon>Ancylostomatidae</taxon>
        <taxon>Ancylostomatinae</taxon>
        <taxon>Ancylostoma</taxon>
    </lineage>
</organism>
<protein>
    <submittedName>
        <fullName evidence="1">Uncharacterized protein</fullName>
    </submittedName>
</protein>
<accession>A0A016TEL1</accession>
<keyword evidence="2" id="KW-1185">Reference proteome</keyword>
<gene>
    <name evidence="1" type="primary">Acey_s0110.g190</name>
    <name evidence="1" type="ORF">Y032_0110g190</name>
</gene>
<name>A0A016TEL1_9BILA</name>
<sequence>MHYGIDTVRDDTVLRRNHYIFLWLAAKTVQDSGSCARRGLAVVAPQGRWVSGRPLHLIFFIGAPNCIPSHHFCEAMTCKESKRLAQTELPPSGSYDAVEP</sequence>